<evidence type="ECO:0000259" key="15">
    <source>
        <dbReference type="PROSITE" id="PS51194"/>
    </source>
</evidence>
<evidence type="ECO:0000313" key="17">
    <source>
        <dbReference type="EMBL" id="ACO66416.1"/>
    </source>
</evidence>
<dbReference type="PROSITE" id="PS51194">
    <property type="entry name" value="HELICASE_CTER"/>
    <property type="match status" value="1"/>
</dbReference>
<feature type="domain" description="Helicase C-terminal" evidence="15">
    <location>
        <begin position="455"/>
        <end position="615"/>
    </location>
</feature>
<dbReference type="EC" id="3.6.4.13" evidence="1"/>
<dbReference type="Pfam" id="PF00271">
    <property type="entry name" value="Helicase_C"/>
    <property type="match status" value="1"/>
</dbReference>
<dbReference type="InterPro" id="IPR014014">
    <property type="entry name" value="RNA_helicase_DEAD_Q_motif"/>
</dbReference>
<feature type="domain" description="DEAD-box RNA helicase Q" evidence="16">
    <location>
        <begin position="228"/>
        <end position="256"/>
    </location>
</feature>
<dbReference type="SMART" id="SM00490">
    <property type="entry name" value="HELICc"/>
    <property type="match status" value="1"/>
</dbReference>
<dbReference type="InParanoid" id="C1EDS5"/>
<keyword evidence="6 17" id="KW-0347">Helicase</keyword>
<dbReference type="GO" id="GO:0005524">
    <property type="term" value="F:ATP binding"/>
    <property type="evidence" value="ECO:0007669"/>
    <property type="project" value="UniProtKB-KW"/>
</dbReference>
<sequence>MASVKAIKNAFVEDDDVVIPDTSGMPVTKRAKMGGENEAPNGVGAGEEKNEKEWWEVDETEEEYVPLRKRRDQGVNAAAARMGQKLRAPGGGEGDERAGSPGIQDAAGPSSNKGGDEPGGPSNIREFAPPKEKTSLLSRAAGLKAMASSITPAEKLAQEEAAILKSINDKKALMSVQELSKDVAYTHSIETGWKAPAHIRKLTEEERDDVRNKWHIIVEGVDIPPPIKTFREMKFPKPIIDELTRKGIARPTPIQIQGLPVILSGRDIIGIAFTGSGKSLTFVLPMIMAAMMEEHRMPLEGGEGPVGLILCPSRELARQTHEVIEGFTVELAKQGMAQMRIMLCIGGVDSREQSDIVRNAGVHMVTATPGRLKDLLHKKRMNLDICKYLCMDEADRMVDLGFEDDIRDIYSFFKSQRQTLLFSATMPEKIRKFAESALVNPIVVNVGRAGAANLDVIQEVEYVKQEAKIVYLLECLQKTAPPVLIFCENKGDVDDIHEYLLLKGVEAVAIHGGKGQDERDWAISEFKAQRKDVLVATDVAGKGLDFPDIQHVINYDMPEEIENYVHRIGRTGRCGKTGIATTFINKNQSETILLDLKHLLREAKQRIPPVLAMLDDPMDQEAELVALTGTKGCAYCGGLGHRIGNCPKLGNYKEKQISDMGRKDVFGSGGFGGEM</sequence>
<dbReference type="PANTHER" id="PTHR47958">
    <property type="entry name" value="ATP-DEPENDENT RNA HELICASE DBP3"/>
    <property type="match status" value="1"/>
</dbReference>
<evidence type="ECO:0000256" key="11">
    <source>
        <dbReference type="ARBA" id="ARBA00047984"/>
    </source>
</evidence>
<feature type="domain" description="Helicase ATP-binding" evidence="14">
    <location>
        <begin position="259"/>
        <end position="444"/>
    </location>
</feature>
<dbReference type="KEGG" id="mis:MICPUN_62373"/>
<feature type="compositionally biased region" description="Basic and acidic residues" evidence="13">
    <location>
        <begin position="46"/>
        <end position="55"/>
    </location>
</feature>
<dbReference type="InterPro" id="IPR001650">
    <property type="entry name" value="Helicase_C-like"/>
</dbReference>
<dbReference type="FunFam" id="3.40.50.300:FF:000449">
    <property type="entry name" value="Probable ATP-dependent RNA helicase DDX41"/>
    <property type="match status" value="1"/>
</dbReference>
<evidence type="ECO:0000256" key="3">
    <source>
        <dbReference type="ARBA" id="ARBA00022741"/>
    </source>
</evidence>
<dbReference type="eggNOG" id="KOG0341">
    <property type="taxonomic scope" value="Eukaryota"/>
</dbReference>
<evidence type="ECO:0000256" key="8">
    <source>
        <dbReference type="ARBA" id="ARBA00022840"/>
    </source>
</evidence>
<gene>
    <name evidence="17" type="ORF">MICPUN_62373</name>
</gene>
<dbReference type="CDD" id="cd18787">
    <property type="entry name" value="SF2_C_DEAD"/>
    <property type="match status" value="1"/>
</dbReference>
<keyword evidence="9" id="KW-0694">RNA-binding</keyword>
<dbReference type="InterPro" id="IPR011545">
    <property type="entry name" value="DEAD/DEAH_box_helicase_dom"/>
</dbReference>
<dbReference type="SUPFAM" id="SSF57756">
    <property type="entry name" value="Retrovirus zinc finger-like domains"/>
    <property type="match status" value="1"/>
</dbReference>
<keyword evidence="2" id="KW-0479">Metal-binding</keyword>
<dbReference type="GO" id="GO:0008270">
    <property type="term" value="F:zinc ion binding"/>
    <property type="evidence" value="ECO:0007669"/>
    <property type="project" value="UniProtKB-KW"/>
</dbReference>
<keyword evidence="8" id="KW-0067">ATP-binding</keyword>
<dbReference type="GO" id="GO:0003724">
    <property type="term" value="F:RNA helicase activity"/>
    <property type="evidence" value="ECO:0007669"/>
    <property type="project" value="UniProtKB-EC"/>
</dbReference>
<evidence type="ECO:0000259" key="16">
    <source>
        <dbReference type="PROSITE" id="PS51195"/>
    </source>
</evidence>
<feature type="region of interest" description="Disordered" evidence="13">
    <location>
        <begin position="18"/>
        <end position="130"/>
    </location>
</feature>
<dbReference type="SUPFAM" id="SSF52540">
    <property type="entry name" value="P-loop containing nucleoside triphosphate hydrolases"/>
    <property type="match status" value="1"/>
</dbReference>
<dbReference type="GO" id="GO:0005634">
    <property type="term" value="C:nucleus"/>
    <property type="evidence" value="ECO:0007669"/>
    <property type="project" value="UniProtKB-ARBA"/>
</dbReference>
<keyword evidence="7" id="KW-0862">Zinc</keyword>
<dbReference type="STRING" id="296587.C1EDS5"/>
<dbReference type="GO" id="GO:0003723">
    <property type="term" value="F:RNA binding"/>
    <property type="evidence" value="ECO:0007669"/>
    <property type="project" value="UniProtKB-KW"/>
</dbReference>
<feature type="short sequence motif" description="Q motif" evidence="12">
    <location>
        <begin position="228"/>
        <end position="256"/>
    </location>
</feature>
<keyword evidence="4" id="KW-0863">Zinc-finger</keyword>
<dbReference type="InterPro" id="IPR027417">
    <property type="entry name" value="P-loop_NTPase"/>
</dbReference>
<dbReference type="Gene3D" id="3.40.50.300">
    <property type="entry name" value="P-loop containing nucleotide triphosphate hydrolases"/>
    <property type="match status" value="2"/>
</dbReference>
<evidence type="ECO:0000256" key="10">
    <source>
        <dbReference type="ARBA" id="ARBA00023594"/>
    </source>
</evidence>
<evidence type="ECO:0000256" key="6">
    <source>
        <dbReference type="ARBA" id="ARBA00022806"/>
    </source>
</evidence>
<dbReference type="FunFam" id="3.40.50.300:FF:000657">
    <property type="entry name" value="Probable ATP-dependent RNA helicase DDX41"/>
    <property type="match status" value="1"/>
</dbReference>
<dbReference type="GO" id="GO:0005737">
    <property type="term" value="C:cytoplasm"/>
    <property type="evidence" value="ECO:0007669"/>
    <property type="project" value="UniProtKB-ARBA"/>
</dbReference>
<evidence type="ECO:0000256" key="12">
    <source>
        <dbReference type="PROSITE-ProRule" id="PRU00552"/>
    </source>
</evidence>
<dbReference type="EMBL" id="CP001330">
    <property type="protein sequence ID" value="ACO66416.1"/>
    <property type="molecule type" value="Genomic_DNA"/>
</dbReference>
<dbReference type="OrthoDB" id="196131at2759"/>
<keyword evidence="3" id="KW-0547">Nucleotide-binding</keyword>
<accession>C1EDS5</accession>
<evidence type="ECO:0000256" key="1">
    <source>
        <dbReference type="ARBA" id="ARBA00012552"/>
    </source>
</evidence>
<dbReference type="Pfam" id="PF00270">
    <property type="entry name" value="DEAD"/>
    <property type="match status" value="1"/>
</dbReference>
<comment type="catalytic activity">
    <reaction evidence="11">
        <text>ATP + H2O = ADP + phosphate + H(+)</text>
        <dbReference type="Rhea" id="RHEA:13065"/>
        <dbReference type="ChEBI" id="CHEBI:15377"/>
        <dbReference type="ChEBI" id="CHEBI:15378"/>
        <dbReference type="ChEBI" id="CHEBI:30616"/>
        <dbReference type="ChEBI" id="CHEBI:43474"/>
        <dbReference type="ChEBI" id="CHEBI:456216"/>
        <dbReference type="EC" id="3.6.4.13"/>
    </reaction>
</comment>
<evidence type="ECO:0000256" key="4">
    <source>
        <dbReference type="ARBA" id="ARBA00022771"/>
    </source>
</evidence>
<organism evidence="17 18">
    <name type="scientific">Micromonas commoda (strain RCC299 / NOUM17 / CCMP2709)</name>
    <name type="common">Picoplanktonic green alga</name>
    <dbReference type="NCBI Taxonomy" id="296587"/>
    <lineage>
        <taxon>Eukaryota</taxon>
        <taxon>Viridiplantae</taxon>
        <taxon>Chlorophyta</taxon>
        <taxon>Mamiellophyceae</taxon>
        <taxon>Mamiellales</taxon>
        <taxon>Mamiellaceae</taxon>
        <taxon>Micromonas</taxon>
    </lineage>
</organism>
<evidence type="ECO:0000256" key="7">
    <source>
        <dbReference type="ARBA" id="ARBA00022833"/>
    </source>
</evidence>
<evidence type="ECO:0000256" key="2">
    <source>
        <dbReference type="ARBA" id="ARBA00022723"/>
    </source>
</evidence>
<dbReference type="GeneID" id="8247271"/>
<dbReference type="AlphaFoldDB" id="C1EDS5"/>
<comment type="similarity">
    <text evidence="10">Belongs to the DEAD box helicase family. DDX41 subfamily.</text>
</comment>
<dbReference type="PROSITE" id="PS51192">
    <property type="entry name" value="HELICASE_ATP_BIND_1"/>
    <property type="match status" value="1"/>
</dbReference>
<dbReference type="InterPro" id="IPR036875">
    <property type="entry name" value="Znf_CCHC_sf"/>
</dbReference>
<proteinExistence type="inferred from homology"/>
<dbReference type="GO" id="GO:0016787">
    <property type="term" value="F:hydrolase activity"/>
    <property type="evidence" value="ECO:0007669"/>
    <property type="project" value="UniProtKB-KW"/>
</dbReference>
<reference evidence="17 18" key="1">
    <citation type="journal article" date="2009" name="Science">
        <title>Green evolution and dynamic adaptations revealed by genomes of the marine picoeukaryotes Micromonas.</title>
        <authorList>
            <person name="Worden A.Z."/>
            <person name="Lee J.H."/>
            <person name="Mock T."/>
            <person name="Rouze P."/>
            <person name="Simmons M.P."/>
            <person name="Aerts A.L."/>
            <person name="Allen A.E."/>
            <person name="Cuvelier M.L."/>
            <person name="Derelle E."/>
            <person name="Everett M.V."/>
            <person name="Foulon E."/>
            <person name="Grimwood J."/>
            <person name="Gundlach H."/>
            <person name="Henrissat B."/>
            <person name="Napoli C."/>
            <person name="McDonald S.M."/>
            <person name="Parker M.S."/>
            <person name="Rombauts S."/>
            <person name="Salamov A."/>
            <person name="Von Dassow P."/>
            <person name="Badger J.H."/>
            <person name="Coutinho P.M."/>
            <person name="Demir E."/>
            <person name="Dubchak I."/>
            <person name="Gentemann C."/>
            <person name="Eikrem W."/>
            <person name="Gready J.E."/>
            <person name="John U."/>
            <person name="Lanier W."/>
            <person name="Lindquist E.A."/>
            <person name="Lucas S."/>
            <person name="Mayer K.F."/>
            <person name="Moreau H."/>
            <person name="Not F."/>
            <person name="Otillar R."/>
            <person name="Panaud O."/>
            <person name="Pangilinan J."/>
            <person name="Paulsen I."/>
            <person name="Piegu B."/>
            <person name="Poliakov A."/>
            <person name="Robbens S."/>
            <person name="Schmutz J."/>
            <person name="Toulza E."/>
            <person name="Wyss T."/>
            <person name="Zelensky A."/>
            <person name="Zhou K."/>
            <person name="Armbrust E.V."/>
            <person name="Bhattacharya D."/>
            <person name="Goodenough U.W."/>
            <person name="Van de Peer Y."/>
            <person name="Grigoriev I.V."/>
        </authorList>
    </citation>
    <scope>NUCLEOTIDE SEQUENCE [LARGE SCALE GENOMIC DNA]</scope>
    <source>
        <strain evidence="18">RCC299 / NOUM17</strain>
    </source>
</reference>
<dbReference type="OMA" id="FKTIWTL"/>
<evidence type="ECO:0000259" key="14">
    <source>
        <dbReference type="PROSITE" id="PS51192"/>
    </source>
</evidence>
<dbReference type="FunCoup" id="C1EDS5">
    <property type="interactions" value="2014"/>
</dbReference>
<dbReference type="Proteomes" id="UP000002009">
    <property type="component" value="Chromosome 11"/>
</dbReference>
<evidence type="ECO:0000256" key="5">
    <source>
        <dbReference type="ARBA" id="ARBA00022801"/>
    </source>
</evidence>
<dbReference type="InterPro" id="IPR014001">
    <property type="entry name" value="Helicase_ATP-bd"/>
</dbReference>
<dbReference type="PROSITE" id="PS51195">
    <property type="entry name" value="Q_MOTIF"/>
    <property type="match status" value="1"/>
</dbReference>
<keyword evidence="18" id="KW-1185">Reference proteome</keyword>
<evidence type="ECO:0000256" key="13">
    <source>
        <dbReference type="SAM" id="MobiDB-lite"/>
    </source>
</evidence>
<keyword evidence="5" id="KW-0378">Hydrolase</keyword>
<evidence type="ECO:0000313" key="18">
    <source>
        <dbReference type="Proteomes" id="UP000002009"/>
    </source>
</evidence>
<protein>
    <recommendedName>
        <fullName evidence="1">RNA helicase</fullName>
        <ecNumber evidence="1">3.6.4.13</ecNumber>
    </recommendedName>
</protein>
<name>C1EDS5_MICCC</name>
<evidence type="ECO:0000256" key="9">
    <source>
        <dbReference type="ARBA" id="ARBA00022884"/>
    </source>
</evidence>
<dbReference type="RefSeq" id="XP_002505158.1">
    <property type="nucleotide sequence ID" value="XM_002505112.1"/>
</dbReference>
<dbReference type="SMART" id="SM00487">
    <property type="entry name" value="DEXDc"/>
    <property type="match status" value="1"/>
</dbReference>